<sequence>MARHLNKITKFLRVFALLFPGLFAPLFASHAGIIQSDTKKKDAYELHHNIIIYNKLSSFQNRHEQNPPNIFDPAAFSTPQAATFPSEGFSSLTSHSVPALTQGIIEPAGPAFTSLPGAGGVVGSFLDNFKDDPSLRTIYFTSKAITFGYQKKVANIMQLDFDMAQENYRQVEHTRDLGFAVEGPLTDQEAVAIKQETRFIFGFLSQAYFDILLVLATMVGGLYLCFRYVLGRYI</sequence>
<accession>A0A2G4YM90</accession>
<keyword evidence="1" id="KW-0812">Transmembrane</keyword>
<keyword evidence="4" id="KW-1185">Reference proteome</keyword>
<dbReference type="Proteomes" id="UP000229730">
    <property type="component" value="Unassembled WGS sequence"/>
</dbReference>
<dbReference type="RefSeq" id="WP_099475314.1">
    <property type="nucleotide sequence ID" value="NZ_CP041025.1"/>
</dbReference>
<gene>
    <name evidence="3" type="ORF">CRD36_17850</name>
</gene>
<organism evidence="3 4">
    <name type="scientific">Paremcibacter congregatus</name>
    <dbReference type="NCBI Taxonomy" id="2043170"/>
    <lineage>
        <taxon>Bacteria</taxon>
        <taxon>Pseudomonadati</taxon>
        <taxon>Pseudomonadota</taxon>
        <taxon>Alphaproteobacteria</taxon>
        <taxon>Emcibacterales</taxon>
        <taxon>Emcibacteraceae</taxon>
        <taxon>Paremcibacter</taxon>
    </lineage>
</organism>
<comment type="caution">
    <text evidence="3">The sequence shown here is derived from an EMBL/GenBank/DDBJ whole genome shotgun (WGS) entry which is preliminary data.</text>
</comment>
<feature type="signal peptide" evidence="2">
    <location>
        <begin position="1"/>
        <end position="31"/>
    </location>
</feature>
<dbReference type="EMBL" id="PDEM01000033">
    <property type="protein sequence ID" value="PHZ83421.1"/>
    <property type="molecule type" value="Genomic_DNA"/>
</dbReference>
<evidence type="ECO:0008006" key="5">
    <source>
        <dbReference type="Google" id="ProtNLM"/>
    </source>
</evidence>
<keyword evidence="1" id="KW-0472">Membrane</keyword>
<keyword evidence="1" id="KW-1133">Transmembrane helix</keyword>
<protein>
    <recommendedName>
        <fullName evidence="5">DUF4349 domain-containing protein</fullName>
    </recommendedName>
</protein>
<dbReference type="InParanoid" id="A0A2G4YM90"/>
<evidence type="ECO:0000313" key="4">
    <source>
        <dbReference type="Proteomes" id="UP000229730"/>
    </source>
</evidence>
<feature type="transmembrane region" description="Helical" evidence="1">
    <location>
        <begin position="207"/>
        <end position="230"/>
    </location>
</feature>
<proteinExistence type="predicted"/>
<evidence type="ECO:0000313" key="3">
    <source>
        <dbReference type="EMBL" id="PHZ83421.1"/>
    </source>
</evidence>
<keyword evidence="2" id="KW-0732">Signal</keyword>
<evidence type="ECO:0000256" key="2">
    <source>
        <dbReference type="SAM" id="SignalP"/>
    </source>
</evidence>
<dbReference type="AlphaFoldDB" id="A0A2G4YM90"/>
<name>A0A2G4YM90_9PROT</name>
<reference evidence="3 4" key="1">
    <citation type="submission" date="2017-10" db="EMBL/GenBank/DDBJ databases">
        <title>Frigbacter circumglobatus gen. nov. sp. nov., isolated from sediment cultured in situ.</title>
        <authorList>
            <person name="Zhao Z."/>
        </authorList>
    </citation>
    <scope>NUCLEOTIDE SEQUENCE [LARGE SCALE GENOMIC DNA]</scope>
    <source>
        <strain evidence="3 4">ZYL</strain>
    </source>
</reference>
<evidence type="ECO:0000256" key="1">
    <source>
        <dbReference type="SAM" id="Phobius"/>
    </source>
</evidence>
<feature type="chain" id="PRO_5013781019" description="DUF4349 domain-containing protein" evidence="2">
    <location>
        <begin position="32"/>
        <end position="234"/>
    </location>
</feature>